<proteinExistence type="predicted"/>
<evidence type="ECO:0000256" key="2">
    <source>
        <dbReference type="ARBA" id="ARBA00022448"/>
    </source>
</evidence>
<organism evidence="6 7">
    <name type="scientific">Dendronalium phyllosphericum CENA369</name>
    <dbReference type="NCBI Taxonomy" id="1725256"/>
    <lineage>
        <taxon>Bacteria</taxon>
        <taxon>Bacillati</taxon>
        <taxon>Cyanobacteriota</taxon>
        <taxon>Cyanophyceae</taxon>
        <taxon>Nostocales</taxon>
        <taxon>Nostocaceae</taxon>
        <taxon>Dendronalium</taxon>
        <taxon>Dendronalium phyllosphericum</taxon>
    </lineage>
</organism>
<protein>
    <submittedName>
        <fullName evidence="6">Extracellular solute-binding protein</fullName>
    </submittedName>
</protein>
<comment type="subcellular location">
    <subcellularLocation>
        <location evidence="1">Periplasm</location>
    </subcellularLocation>
</comment>
<sequence length="401" mass="45337">MDRRSFLLGTGGLALSQLLVGCGGKNQAKLNVQLLKGSIPGQVVNQFQQSLPHKVQLKFAPVEQIRELFKQLQVWQEKPKADNKQAWTRFIPFGQSHTAAVADLVTLGDYWLKAAIEQKLIQPLEEAEIKQWSTVDQRWQKLVTRNDQGNLDTQGKIWAAPYRWGSTVIVYNRDKFQKLGWKPQDWSDLWRDGLRDRISLLDLPREVIGLTLKKLGKSYNTENLDTVPELERELQKLNQQVKFYSSNTYLEPLIIGDTWLAVGWSSDVVSILGRYPQLTAVIPKSGTAIWADLWVRPTGIAKDALSSQWIDFCWQPNIAKQISLLTKSNSPIATNIVAADIQQPLRNLLESNREVFAKSEFLLPLVPSAAKQYESLFAKIKAAKSGKAEGRRQEAEGKPLP</sequence>
<evidence type="ECO:0000256" key="3">
    <source>
        <dbReference type="ARBA" id="ARBA00022729"/>
    </source>
</evidence>
<keyword evidence="7" id="KW-1185">Reference proteome</keyword>
<dbReference type="PROSITE" id="PS51257">
    <property type="entry name" value="PROKAR_LIPOPROTEIN"/>
    <property type="match status" value="1"/>
</dbReference>
<keyword evidence="5" id="KW-0175">Coiled coil</keyword>
<evidence type="ECO:0000313" key="6">
    <source>
        <dbReference type="EMBL" id="MBH8572785.1"/>
    </source>
</evidence>
<dbReference type="PANTHER" id="PTHR30222">
    <property type="entry name" value="SPERMIDINE/PUTRESCINE-BINDING PERIPLASMIC PROTEIN"/>
    <property type="match status" value="1"/>
</dbReference>
<dbReference type="SUPFAM" id="SSF53850">
    <property type="entry name" value="Periplasmic binding protein-like II"/>
    <property type="match status" value="1"/>
</dbReference>
<keyword evidence="2" id="KW-0813">Transport</keyword>
<dbReference type="GO" id="GO:0019808">
    <property type="term" value="F:polyamine binding"/>
    <property type="evidence" value="ECO:0007669"/>
    <property type="project" value="InterPro"/>
</dbReference>
<gene>
    <name evidence="6" type="ORF">I8752_07100</name>
</gene>
<dbReference type="PANTHER" id="PTHR30222:SF17">
    <property type="entry name" value="SPERMIDINE_PUTRESCINE-BINDING PERIPLASMIC PROTEIN"/>
    <property type="match status" value="1"/>
</dbReference>
<dbReference type="Gene3D" id="3.40.190.10">
    <property type="entry name" value="Periplasmic binding protein-like II"/>
    <property type="match status" value="2"/>
</dbReference>
<comment type="caution">
    <text evidence="6">The sequence shown here is derived from an EMBL/GenBank/DDBJ whole genome shotgun (WGS) entry which is preliminary data.</text>
</comment>
<dbReference type="PRINTS" id="PR00909">
    <property type="entry name" value="SPERMDNBNDNG"/>
</dbReference>
<reference evidence="6 7" key="1">
    <citation type="journal article" date="2021" name="Int. J. Syst. Evol. Microbiol.">
        <title>Amazonocrinis nigriterrae gen. nov., sp. nov., Atlanticothrix silvestris gen. nov., sp. nov. and Dendronalium phyllosphericum gen. nov., sp. nov., nostocacean cyanobacteria from Brazilian environments.</title>
        <authorList>
            <person name="Alvarenga D.O."/>
            <person name="Andreote A.P.D."/>
            <person name="Branco L.H.Z."/>
            <person name="Delbaje E."/>
            <person name="Cruz R.B."/>
            <person name="Varani A.M."/>
            <person name="Fiore M.F."/>
        </authorList>
    </citation>
    <scope>NUCLEOTIDE SEQUENCE [LARGE SCALE GENOMIC DNA]</scope>
    <source>
        <strain evidence="6 7">CENA369</strain>
    </source>
</reference>
<dbReference type="Proteomes" id="UP000662314">
    <property type="component" value="Unassembled WGS sequence"/>
</dbReference>
<dbReference type="AlphaFoldDB" id="A0A8J7I1B4"/>
<evidence type="ECO:0000313" key="7">
    <source>
        <dbReference type="Proteomes" id="UP000662314"/>
    </source>
</evidence>
<dbReference type="Pfam" id="PF13343">
    <property type="entry name" value="SBP_bac_6"/>
    <property type="match status" value="1"/>
</dbReference>
<evidence type="ECO:0000256" key="5">
    <source>
        <dbReference type="SAM" id="Coils"/>
    </source>
</evidence>
<evidence type="ECO:0000256" key="4">
    <source>
        <dbReference type="ARBA" id="ARBA00022764"/>
    </source>
</evidence>
<dbReference type="EMBL" id="JAECZA010000018">
    <property type="protein sequence ID" value="MBH8572785.1"/>
    <property type="molecule type" value="Genomic_DNA"/>
</dbReference>
<feature type="coiled-coil region" evidence="5">
    <location>
        <begin position="220"/>
        <end position="247"/>
    </location>
</feature>
<dbReference type="InterPro" id="IPR001188">
    <property type="entry name" value="Sperm_putr-bd"/>
</dbReference>
<keyword evidence="4" id="KW-0574">Periplasm</keyword>
<evidence type="ECO:0000256" key="1">
    <source>
        <dbReference type="ARBA" id="ARBA00004418"/>
    </source>
</evidence>
<keyword evidence="3" id="KW-0732">Signal</keyword>
<dbReference type="GO" id="GO:0015846">
    <property type="term" value="P:polyamine transport"/>
    <property type="evidence" value="ECO:0007669"/>
    <property type="project" value="InterPro"/>
</dbReference>
<dbReference type="GO" id="GO:0042597">
    <property type="term" value="C:periplasmic space"/>
    <property type="evidence" value="ECO:0007669"/>
    <property type="project" value="UniProtKB-SubCell"/>
</dbReference>
<name>A0A8J7I1B4_9NOST</name>
<dbReference type="RefSeq" id="WP_214431607.1">
    <property type="nucleotide sequence ID" value="NZ_CAWPUQ010000090.1"/>
</dbReference>
<accession>A0A8J7I1B4</accession>
<dbReference type="CDD" id="cd13661">
    <property type="entry name" value="PBP2_PotD_PotF_like_1"/>
    <property type="match status" value="1"/>
</dbReference>